<evidence type="ECO:0000256" key="2">
    <source>
        <dbReference type="ARBA" id="ARBA00008466"/>
    </source>
</evidence>
<comment type="catalytic activity">
    <reaction evidence="5">
        <text>S-adenosyl-L-methionine + H(+) = S-adenosyl 3-(methylsulfanyl)propylamine + CO2</text>
        <dbReference type="Rhea" id="RHEA:15981"/>
        <dbReference type="ChEBI" id="CHEBI:15378"/>
        <dbReference type="ChEBI" id="CHEBI:16526"/>
        <dbReference type="ChEBI" id="CHEBI:57443"/>
        <dbReference type="ChEBI" id="CHEBI:59789"/>
        <dbReference type="EC" id="4.1.1.50"/>
    </reaction>
</comment>
<evidence type="ECO:0000313" key="6">
    <source>
        <dbReference type="EMBL" id="KAF3430007.1"/>
    </source>
</evidence>
<protein>
    <recommendedName>
        <fullName evidence="8">Adenosylmethionine decarboxylase</fullName>
    </recommendedName>
</protein>
<dbReference type="PANTHER" id="PTHR11570:SF0">
    <property type="entry name" value="S-ADENOSYLMETHIONINE DECARBOXYLASE PROENZYME"/>
    <property type="match status" value="1"/>
</dbReference>
<gene>
    <name evidence="6" type="ORF">E2986_13826</name>
</gene>
<dbReference type="GO" id="GO:0008295">
    <property type="term" value="P:spermidine biosynthetic process"/>
    <property type="evidence" value="ECO:0007669"/>
    <property type="project" value="UniProtKB-KW"/>
</dbReference>
<accession>A0A833SBE1</accession>
<dbReference type="UniPathway" id="UPA00331">
    <property type="reaction ID" value="UER00451"/>
</dbReference>
<comment type="caution">
    <text evidence="6">The sequence shown here is derived from an EMBL/GenBank/DDBJ whole genome shotgun (WGS) entry which is preliminary data.</text>
</comment>
<dbReference type="PANTHER" id="PTHR11570">
    <property type="entry name" value="S-ADENOSYLMETHIONINE DECARBOXYLASE"/>
    <property type="match status" value="1"/>
</dbReference>
<proteinExistence type="inferred from homology"/>
<comment type="similarity">
    <text evidence="2">Belongs to the eukaryotic AdoMetDC family.</text>
</comment>
<dbReference type="AlphaFoldDB" id="A0A833SBE1"/>
<dbReference type="SUPFAM" id="SSF56276">
    <property type="entry name" value="S-adenosylmethionine decarboxylase"/>
    <property type="match status" value="1"/>
</dbReference>
<keyword evidence="4" id="KW-0620">Polyamine biosynthesis</keyword>
<evidence type="ECO:0000256" key="1">
    <source>
        <dbReference type="ARBA" id="ARBA00004911"/>
    </source>
</evidence>
<keyword evidence="3" id="KW-0745">Spermidine biosynthesis</keyword>
<evidence type="ECO:0008006" key="8">
    <source>
        <dbReference type="Google" id="ProtNLM"/>
    </source>
</evidence>
<sequence>MINVFYSRKNYKKPELQISPHQAFEEEVALLDTFFSDGEAYCLGSVDSDCWYLYTLNKEKSVDEPSEPDQTLEILMTHLDPEVMALFTRDVCSSADEATQKSGIDKLIPNMIIDDFLFEPCGYSMNGVSKNGNYMTIHITPELEFSYVSFESNIPETSYEEVIRRVLNTFKPKKFVVTIFANKESIAASCPRDLEQTDYLKDSGFIDASFGPNQLGTNEALINNSIISQTSFSFSVNETNKHNQSIKRILKPENIYKKHDLVPIQYIKHNNEANLNECAIQNSIIIQEKTVTTPTSPAIISISQSINPNVSIKDKHINTKSNDCQSLQNHVDFNRGTNSYSVRSVSSPQLTIKPLTRSKVYRKTSLKSLNLSNSMLDHNVFNHRKSNLTSEGRIINISNCSITSTDKKVPFPCLSELTQGNDTNDTKDKWNMEEVHITCNPLSTPYPYSTPHHNIMSETVTEPLDDEPKSRSCGNFLPILSLIPQTVISFQYLSPKMKFSWWRNKIS</sequence>
<dbReference type="EMBL" id="WNWW01000135">
    <property type="protein sequence ID" value="KAF3430007.1"/>
    <property type="molecule type" value="Genomic_DNA"/>
</dbReference>
<evidence type="ECO:0000256" key="3">
    <source>
        <dbReference type="ARBA" id="ARBA00023066"/>
    </source>
</evidence>
<evidence type="ECO:0000313" key="7">
    <source>
        <dbReference type="Proteomes" id="UP000655588"/>
    </source>
</evidence>
<dbReference type="GO" id="GO:0004014">
    <property type="term" value="F:adenosylmethionine decarboxylase activity"/>
    <property type="evidence" value="ECO:0007669"/>
    <property type="project" value="UniProtKB-EC"/>
</dbReference>
<name>A0A833SBE1_9HYME</name>
<dbReference type="InterPro" id="IPR048283">
    <property type="entry name" value="AdoMetDC-like"/>
</dbReference>
<dbReference type="Pfam" id="PF01536">
    <property type="entry name" value="SAM_decarbox"/>
    <property type="match status" value="1"/>
</dbReference>
<reference evidence="6" key="1">
    <citation type="submission" date="2019-11" db="EMBL/GenBank/DDBJ databases">
        <title>The nuclear and mitochondrial genomes of Frieseomelitta varia - a highly eusocial stingless bee (Meliponini) with a permanently sterile worker caste.</title>
        <authorList>
            <person name="Freitas F.C.P."/>
            <person name="Lourenco A.P."/>
            <person name="Nunes F.M.F."/>
            <person name="Paschoal A.R."/>
            <person name="Abreu F.C.P."/>
            <person name="Barbin F.O."/>
            <person name="Bataglia L."/>
            <person name="Cardoso-Junior C.A.M."/>
            <person name="Cervoni M.S."/>
            <person name="Silva S.R."/>
            <person name="Dalarmi F."/>
            <person name="Del Lama M.A."/>
            <person name="Depintor T.S."/>
            <person name="Ferreira K.M."/>
            <person name="Goria P.S."/>
            <person name="Jaskot M.C."/>
            <person name="Lago D.C."/>
            <person name="Luna-Lucena D."/>
            <person name="Moda L.M."/>
            <person name="Nascimento L."/>
            <person name="Pedrino M."/>
            <person name="Rabico F.O."/>
            <person name="Sanches F.C."/>
            <person name="Santos D.E."/>
            <person name="Santos C.G."/>
            <person name="Vieira J."/>
            <person name="Lopes T.F."/>
            <person name="Barchuk A.R."/>
            <person name="Hartfelder K."/>
            <person name="Simoes Z.L.P."/>
            <person name="Bitondi M.M.G."/>
            <person name="Pinheiro D.G."/>
        </authorList>
    </citation>
    <scope>NUCLEOTIDE SEQUENCE</scope>
    <source>
        <strain evidence="6">USP_RPSP 00005682</strain>
        <tissue evidence="6">Whole individual</tissue>
    </source>
</reference>
<dbReference type="Proteomes" id="UP000655588">
    <property type="component" value="Unassembled WGS sequence"/>
</dbReference>
<organism evidence="6 7">
    <name type="scientific">Frieseomelitta varia</name>
    <dbReference type="NCBI Taxonomy" id="561572"/>
    <lineage>
        <taxon>Eukaryota</taxon>
        <taxon>Metazoa</taxon>
        <taxon>Ecdysozoa</taxon>
        <taxon>Arthropoda</taxon>
        <taxon>Hexapoda</taxon>
        <taxon>Insecta</taxon>
        <taxon>Pterygota</taxon>
        <taxon>Neoptera</taxon>
        <taxon>Endopterygota</taxon>
        <taxon>Hymenoptera</taxon>
        <taxon>Apocrita</taxon>
        <taxon>Aculeata</taxon>
        <taxon>Apoidea</taxon>
        <taxon>Anthophila</taxon>
        <taxon>Apidae</taxon>
        <taxon>Frieseomelitta</taxon>
    </lineage>
</organism>
<evidence type="ECO:0000256" key="5">
    <source>
        <dbReference type="ARBA" id="ARBA00048112"/>
    </source>
</evidence>
<comment type="pathway">
    <text evidence="1">Amine and polyamine biosynthesis; S-adenosylmethioninamine biosynthesis; S-adenosylmethioninamine from S-adenosyl-L-methionine: step 1/1.</text>
</comment>
<keyword evidence="7" id="KW-1185">Reference proteome</keyword>
<dbReference type="GO" id="GO:0005829">
    <property type="term" value="C:cytosol"/>
    <property type="evidence" value="ECO:0007669"/>
    <property type="project" value="TreeGrafter"/>
</dbReference>
<dbReference type="GO" id="GO:0006597">
    <property type="term" value="P:spermine biosynthetic process"/>
    <property type="evidence" value="ECO:0007669"/>
    <property type="project" value="TreeGrafter"/>
</dbReference>
<dbReference type="Gene3D" id="3.60.90.10">
    <property type="entry name" value="S-adenosylmethionine decarboxylase"/>
    <property type="match status" value="1"/>
</dbReference>
<dbReference type="InterPro" id="IPR016067">
    <property type="entry name" value="S-AdoMet_deCO2ase_core"/>
</dbReference>
<evidence type="ECO:0000256" key="4">
    <source>
        <dbReference type="ARBA" id="ARBA00023115"/>
    </source>
</evidence>